<accession>A0A0E9TMN8</accession>
<name>A0A0E9TMN8_ANGAN</name>
<dbReference type="EMBL" id="GBXM01053633">
    <property type="protein sequence ID" value="JAH54944.1"/>
    <property type="molecule type" value="Transcribed_RNA"/>
</dbReference>
<organism evidence="1">
    <name type="scientific">Anguilla anguilla</name>
    <name type="common">European freshwater eel</name>
    <name type="synonym">Muraena anguilla</name>
    <dbReference type="NCBI Taxonomy" id="7936"/>
    <lineage>
        <taxon>Eukaryota</taxon>
        <taxon>Metazoa</taxon>
        <taxon>Chordata</taxon>
        <taxon>Craniata</taxon>
        <taxon>Vertebrata</taxon>
        <taxon>Euteleostomi</taxon>
        <taxon>Actinopterygii</taxon>
        <taxon>Neopterygii</taxon>
        <taxon>Teleostei</taxon>
        <taxon>Anguilliformes</taxon>
        <taxon>Anguillidae</taxon>
        <taxon>Anguilla</taxon>
    </lineage>
</organism>
<proteinExistence type="predicted"/>
<sequence length="41" mass="4386">MSFFSFYVVPTACVLDAKNSLSACARMGVGILPGLWFEGSL</sequence>
<evidence type="ECO:0000313" key="1">
    <source>
        <dbReference type="EMBL" id="JAH54944.1"/>
    </source>
</evidence>
<reference evidence="1" key="1">
    <citation type="submission" date="2014-11" db="EMBL/GenBank/DDBJ databases">
        <authorList>
            <person name="Amaro Gonzalez C."/>
        </authorList>
    </citation>
    <scope>NUCLEOTIDE SEQUENCE</scope>
</reference>
<dbReference type="AlphaFoldDB" id="A0A0E9TMN8"/>
<reference evidence="1" key="2">
    <citation type="journal article" date="2015" name="Fish Shellfish Immunol.">
        <title>Early steps in the European eel (Anguilla anguilla)-Vibrio vulnificus interaction in the gills: Role of the RtxA13 toxin.</title>
        <authorList>
            <person name="Callol A."/>
            <person name="Pajuelo D."/>
            <person name="Ebbesson L."/>
            <person name="Teles M."/>
            <person name="MacKenzie S."/>
            <person name="Amaro C."/>
        </authorList>
    </citation>
    <scope>NUCLEOTIDE SEQUENCE</scope>
</reference>
<protein>
    <submittedName>
        <fullName evidence="1">Uncharacterized protein</fullName>
    </submittedName>
</protein>